<keyword evidence="1" id="KW-0812">Transmembrane</keyword>
<feature type="transmembrane region" description="Helical" evidence="1">
    <location>
        <begin position="7"/>
        <end position="28"/>
    </location>
</feature>
<gene>
    <name evidence="2" type="ORF">J2X31_001317</name>
</gene>
<dbReference type="EMBL" id="JAVDVI010000004">
    <property type="protein sequence ID" value="MDR6967310.1"/>
    <property type="molecule type" value="Genomic_DNA"/>
</dbReference>
<evidence type="ECO:0000256" key="1">
    <source>
        <dbReference type="SAM" id="Phobius"/>
    </source>
</evidence>
<keyword evidence="1" id="KW-0472">Membrane</keyword>
<feature type="transmembrane region" description="Helical" evidence="1">
    <location>
        <begin position="34"/>
        <end position="51"/>
    </location>
</feature>
<dbReference type="RefSeq" id="WP_310025385.1">
    <property type="nucleotide sequence ID" value="NZ_JAVDVI010000004.1"/>
</dbReference>
<evidence type="ECO:0000313" key="2">
    <source>
        <dbReference type="EMBL" id="MDR6967310.1"/>
    </source>
</evidence>
<protein>
    <submittedName>
        <fullName evidence="2">Magnesium-transporting ATPase (P-type)</fullName>
    </submittedName>
</protein>
<feature type="transmembrane region" description="Helical" evidence="1">
    <location>
        <begin position="103"/>
        <end position="122"/>
    </location>
</feature>
<dbReference type="Proteomes" id="UP001255185">
    <property type="component" value="Unassembled WGS sequence"/>
</dbReference>
<keyword evidence="3" id="KW-1185">Reference proteome</keyword>
<reference evidence="2 3" key="1">
    <citation type="submission" date="2023-07" db="EMBL/GenBank/DDBJ databases">
        <title>Sorghum-associated microbial communities from plants grown in Nebraska, USA.</title>
        <authorList>
            <person name="Schachtman D."/>
        </authorList>
    </citation>
    <scope>NUCLEOTIDE SEQUENCE [LARGE SCALE GENOMIC DNA]</scope>
    <source>
        <strain evidence="2 3">3773</strain>
    </source>
</reference>
<feature type="transmembrane region" description="Helical" evidence="1">
    <location>
        <begin position="63"/>
        <end position="88"/>
    </location>
</feature>
<keyword evidence="1" id="KW-1133">Transmembrane helix</keyword>
<organism evidence="2 3">
    <name type="scientific">Flavobacterium arsenatis</name>
    <dbReference type="NCBI Taxonomy" id="1484332"/>
    <lineage>
        <taxon>Bacteria</taxon>
        <taxon>Pseudomonadati</taxon>
        <taxon>Bacteroidota</taxon>
        <taxon>Flavobacteriia</taxon>
        <taxon>Flavobacteriales</taxon>
        <taxon>Flavobacteriaceae</taxon>
        <taxon>Flavobacterium</taxon>
    </lineage>
</organism>
<sequence length="134" mass="15149">MKLISGFFLLLIDIVLITVFFAITVIGIIKQPALISLFLLLFGLYNLFYIFKSKFWAKTYSPANTTLLTSINLVFTVLFSLLLIKIIAGPDFSKKFGTNNEDYYILIVTILIPAVNLIYNAILKSVKKTNINCQ</sequence>
<proteinExistence type="predicted"/>
<evidence type="ECO:0000313" key="3">
    <source>
        <dbReference type="Proteomes" id="UP001255185"/>
    </source>
</evidence>
<accession>A0ABU1TN01</accession>
<name>A0ABU1TN01_9FLAO</name>
<comment type="caution">
    <text evidence="2">The sequence shown here is derived from an EMBL/GenBank/DDBJ whole genome shotgun (WGS) entry which is preliminary data.</text>
</comment>